<keyword evidence="4 6" id="KW-1133">Transmembrane helix</keyword>
<dbReference type="EMBL" id="CP071182">
    <property type="protein sequence ID" value="QSO49349.1"/>
    <property type="molecule type" value="Genomic_DNA"/>
</dbReference>
<dbReference type="GO" id="GO:0022857">
    <property type="term" value="F:transmembrane transporter activity"/>
    <property type="evidence" value="ECO:0007669"/>
    <property type="project" value="InterPro"/>
</dbReference>
<evidence type="ECO:0000256" key="4">
    <source>
        <dbReference type="ARBA" id="ARBA00022989"/>
    </source>
</evidence>
<evidence type="ECO:0000259" key="7">
    <source>
        <dbReference type="PROSITE" id="PS50850"/>
    </source>
</evidence>
<dbReference type="Proteomes" id="UP000663505">
    <property type="component" value="Chromosome"/>
</dbReference>
<keyword evidence="2" id="KW-0813">Transport</keyword>
<feature type="transmembrane region" description="Helical" evidence="6">
    <location>
        <begin position="154"/>
        <end position="172"/>
    </location>
</feature>
<feature type="transmembrane region" description="Helical" evidence="6">
    <location>
        <begin position="374"/>
        <end position="395"/>
    </location>
</feature>
<feature type="transmembrane region" description="Helical" evidence="6">
    <location>
        <begin position="178"/>
        <end position="197"/>
    </location>
</feature>
<dbReference type="SUPFAM" id="SSF103473">
    <property type="entry name" value="MFS general substrate transporter"/>
    <property type="match status" value="1"/>
</dbReference>
<feature type="transmembrane region" description="Helical" evidence="6">
    <location>
        <begin position="85"/>
        <end position="103"/>
    </location>
</feature>
<dbReference type="InterPro" id="IPR020846">
    <property type="entry name" value="MFS_dom"/>
</dbReference>
<evidence type="ECO:0000256" key="6">
    <source>
        <dbReference type="SAM" id="Phobius"/>
    </source>
</evidence>
<evidence type="ECO:0000313" key="9">
    <source>
        <dbReference type="Proteomes" id="UP000663505"/>
    </source>
</evidence>
<dbReference type="Gene3D" id="1.20.1250.20">
    <property type="entry name" value="MFS general substrate transporter like domains"/>
    <property type="match status" value="2"/>
</dbReference>
<dbReference type="Pfam" id="PF07690">
    <property type="entry name" value="MFS_1"/>
    <property type="match status" value="1"/>
</dbReference>
<dbReference type="InterPro" id="IPR052952">
    <property type="entry name" value="MFS-Transporter"/>
</dbReference>
<dbReference type="AlphaFoldDB" id="A0A9X7W2V2"/>
<feature type="transmembrane region" description="Helical" evidence="6">
    <location>
        <begin position="345"/>
        <end position="368"/>
    </location>
</feature>
<dbReference type="RefSeq" id="WP_206658660.1">
    <property type="nucleotide sequence ID" value="NZ_CP071182.1"/>
</dbReference>
<feature type="transmembrane region" description="Helical" evidence="6">
    <location>
        <begin position="58"/>
        <end position="78"/>
    </location>
</feature>
<dbReference type="PANTHER" id="PTHR23527">
    <property type="entry name" value="BLL3282 PROTEIN"/>
    <property type="match status" value="1"/>
</dbReference>
<name>A0A9X7W2V2_9BACL</name>
<organism evidence="8 9">
    <name type="scientific">Alicyclobacillus mengziensis</name>
    <dbReference type="NCBI Taxonomy" id="2931921"/>
    <lineage>
        <taxon>Bacteria</taxon>
        <taxon>Bacillati</taxon>
        <taxon>Bacillota</taxon>
        <taxon>Bacilli</taxon>
        <taxon>Bacillales</taxon>
        <taxon>Alicyclobacillaceae</taxon>
        <taxon>Alicyclobacillus</taxon>
    </lineage>
</organism>
<dbReference type="KEGG" id="afx:JZ786_10725"/>
<keyword evidence="3 6" id="KW-0812">Transmembrane</keyword>
<reference evidence="8 9" key="1">
    <citation type="submission" date="2021-02" db="EMBL/GenBank/DDBJ databases">
        <title>Alicyclobacillus curvatus sp. nov. and Alicyclobacillus mengziensis sp. nov., two acidophilic bacteria isolated from acid mine drainage.</title>
        <authorList>
            <person name="Huang Y."/>
        </authorList>
    </citation>
    <scope>NUCLEOTIDE SEQUENCE [LARGE SCALE GENOMIC DNA]</scope>
    <source>
        <strain evidence="8 9">S30H14</strain>
    </source>
</reference>
<dbReference type="InterPro" id="IPR036259">
    <property type="entry name" value="MFS_trans_sf"/>
</dbReference>
<evidence type="ECO:0000313" key="8">
    <source>
        <dbReference type="EMBL" id="QSO49349.1"/>
    </source>
</evidence>
<feature type="transmembrane region" description="Helical" evidence="6">
    <location>
        <begin position="217"/>
        <end position="236"/>
    </location>
</feature>
<accession>A0A9X7W2V2</accession>
<proteinExistence type="predicted"/>
<evidence type="ECO:0000256" key="2">
    <source>
        <dbReference type="ARBA" id="ARBA00022448"/>
    </source>
</evidence>
<keyword evidence="5 6" id="KW-0472">Membrane</keyword>
<feature type="transmembrane region" description="Helical" evidence="6">
    <location>
        <begin position="20"/>
        <end position="46"/>
    </location>
</feature>
<evidence type="ECO:0000256" key="3">
    <source>
        <dbReference type="ARBA" id="ARBA00022692"/>
    </source>
</evidence>
<feature type="transmembrane region" description="Helical" evidence="6">
    <location>
        <begin position="109"/>
        <end position="133"/>
    </location>
</feature>
<evidence type="ECO:0000256" key="5">
    <source>
        <dbReference type="ARBA" id="ARBA00023136"/>
    </source>
</evidence>
<dbReference type="InterPro" id="IPR011701">
    <property type="entry name" value="MFS"/>
</dbReference>
<feature type="transmembrane region" description="Helical" evidence="6">
    <location>
        <begin position="308"/>
        <end position="333"/>
    </location>
</feature>
<dbReference type="PANTHER" id="PTHR23527:SF1">
    <property type="entry name" value="BLL3282 PROTEIN"/>
    <property type="match status" value="1"/>
</dbReference>
<dbReference type="GO" id="GO:0005886">
    <property type="term" value="C:plasma membrane"/>
    <property type="evidence" value="ECO:0007669"/>
    <property type="project" value="UniProtKB-SubCell"/>
</dbReference>
<dbReference type="PROSITE" id="PS50850">
    <property type="entry name" value="MFS"/>
    <property type="match status" value="1"/>
</dbReference>
<gene>
    <name evidence="8" type="ORF">JZ786_10725</name>
</gene>
<evidence type="ECO:0000256" key="1">
    <source>
        <dbReference type="ARBA" id="ARBA00004651"/>
    </source>
</evidence>
<feature type="domain" description="Major facilitator superfamily (MFS) profile" evidence="7">
    <location>
        <begin position="15"/>
        <end position="400"/>
    </location>
</feature>
<keyword evidence="9" id="KW-1185">Reference proteome</keyword>
<feature type="transmembrane region" description="Helical" evidence="6">
    <location>
        <begin position="248"/>
        <end position="271"/>
    </location>
</feature>
<protein>
    <submittedName>
        <fullName evidence="8">MFS transporter</fullName>
    </submittedName>
</protein>
<feature type="transmembrane region" description="Helical" evidence="6">
    <location>
        <begin position="283"/>
        <end position="302"/>
    </location>
</feature>
<sequence length="401" mass="42647">MKRSGSSDSEFPARVGPVSYLGLALLSQTGMSFVQQGLIVLGAVFLKVYNLNLTQLGLVTTALASGVMVSMVFVGGFVDRRGPRTILFWGTVLMTGLSLLLLLTRSFAYLLVVLVFLGMALATAPAAGTKAVFTAFHNRSRGLVMGIRQTGVPLGATLAAWLLPALALHFGLHTIYEVFSIELLVTGWVFCAAMYAWPTAPRRAGGWLPIERSEIRYLTRPALTAFVMSAGQYILLTYSITALEHHHIGIEVAGIILAASQISGGVARILLGQLSDRVRHRSKVIAGVAVSGATIALIVGLLPTNASVWIVAVIWVIFGFSAVGWNALVLTWAGESVSSSNSGAAMSLTASFVFFGAAIFPPLFGAVVDLTHHYVFGWLMLMVVLLFGAWVAFGAESSVRG</sequence>
<comment type="subcellular location">
    <subcellularLocation>
        <location evidence="1">Cell membrane</location>
        <topology evidence="1">Multi-pass membrane protein</topology>
    </subcellularLocation>
</comment>